<comment type="caution">
    <text evidence="3">The sequence shown here is derived from an EMBL/GenBank/DDBJ whole genome shotgun (WGS) entry which is preliminary data.</text>
</comment>
<evidence type="ECO:0000259" key="2">
    <source>
        <dbReference type="Pfam" id="PF23343"/>
    </source>
</evidence>
<protein>
    <recommendedName>
        <fullName evidence="2">Replication-associated protein ORF2/G2P domain-containing protein</fullName>
    </recommendedName>
</protein>
<gene>
    <name evidence="3" type="ORF">S12H4_00572</name>
</gene>
<dbReference type="Pfam" id="PF23343">
    <property type="entry name" value="REP_ORF2-G2P"/>
    <property type="match status" value="1"/>
</dbReference>
<organism evidence="3">
    <name type="scientific">marine sediment metagenome</name>
    <dbReference type="NCBI Taxonomy" id="412755"/>
    <lineage>
        <taxon>unclassified sequences</taxon>
        <taxon>metagenomes</taxon>
        <taxon>ecological metagenomes</taxon>
    </lineage>
</organism>
<reference evidence="3" key="1">
    <citation type="journal article" date="2014" name="Front. Microbiol.">
        <title>High frequency of phylogenetically diverse reductive dehalogenase-homologous genes in deep subseafloor sedimentary metagenomes.</title>
        <authorList>
            <person name="Kawai M."/>
            <person name="Futagami T."/>
            <person name="Toyoda A."/>
            <person name="Takaki Y."/>
            <person name="Nishi S."/>
            <person name="Hori S."/>
            <person name="Arai W."/>
            <person name="Tsubouchi T."/>
            <person name="Morono Y."/>
            <person name="Uchiyama I."/>
            <person name="Ito T."/>
            <person name="Fujiyama A."/>
            <person name="Inagaki F."/>
            <person name="Takami H."/>
        </authorList>
    </citation>
    <scope>NUCLEOTIDE SEQUENCE</scope>
    <source>
        <strain evidence="3">Expedition CK06-06</strain>
    </source>
</reference>
<dbReference type="InterPro" id="IPR056906">
    <property type="entry name" value="ORF2/G2P_dom"/>
</dbReference>
<feature type="compositionally biased region" description="Basic and acidic residues" evidence="1">
    <location>
        <begin position="19"/>
        <end position="42"/>
    </location>
</feature>
<dbReference type="AlphaFoldDB" id="X1SNX1"/>
<accession>X1SNX1</accession>
<feature type="domain" description="Replication-associated protein ORF2/G2P" evidence="2">
    <location>
        <begin position="127"/>
        <end position="239"/>
    </location>
</feature>
<evidence type="ECO:0000313" key="3">
    <source>
        <dbReference type="EMBL" id="GAI69489.1"/>
    </source>
</evidence>
<proteinExistence type="predicted"/>
<feature type="region of interest" description="Disordered" evidence="1">
    <location>
        <begin position="1"/>
        <end position="42"/>
    </location>
</feature>
<sequence length="317" mass="36100">MSHPSITPIKQSNRAQDGCQRREQKTPSTPRAKDSVNDELERTGEDLAVSDIGQGAGVKPCPLSVTNLAGGGAAAGAGRGASLDTYVISRRSPTLDRAGKNLDDNRRIRRFYQRYFTGVGVGGRLRILTLTSSDEAVIEGYDIHRHFAALVKRLRRRWGVFQYIGVREVKGDREHLHLVFRGSYMAQVQLSAMWANIHKSPVVDIRHIYSWVRRGRHKVKVWNNPRGGACYLAKYLAKETLSRYWASYDWVFRGWVGWSRRVKRAVGHYPSRALLRSLAVLDKVKRRLAMDFLEYQYRPLWEWSLANDKMSSGVDGL</sequence>
<dbReference type="EMBL" id="BARW01000073">
    <property type="protein sequence ID" value="GAI69489.1"/>
    <property type="molecule type" value="Genomic_DNA"/>
</dbReference>
<name>X1SNX1_9ZZZZ</name>
<feature type="compositionally biased region" description="Polar residues" evidence="1">
    <location>
        <begin position="1"/>
        <end position="15"/>
    </location>
</feature>
<evidence type="ECO:0000256" key="1">
    <source>
        <dbReference type="SAM" id="MobiDB-lite"/>
    </source>
</evidence>